<evidence type="ECO:0000256" key="1">
    <source>
        <dbReference type="ARBA" id="ARBA00001970"/>
    </source>
</evidence>
<dbReference type="PANTHER" id="PTHR47669">
    <property type="entry name" value="PHOSPHATIDYLINOSITOL TRANSFER PROTEIN SFH5"/>
    <property type="match status" value="1"/>
</dbReference>
<evidence type="ECO:0000256" key="10">
    <source>
        <dbReference type="ARBA" id="ARBA00023004"/>
    </source>
</evidence>
<dbReference type="GO" id="GO:0005886">
    <property type="term" value="C:plasma membrane"/>
    <property type="evidence" value="ECO:0007669"/>
    <property type="project" value="TreeGrafter"/>
</dbReference>
<keyword evidence="6" id="KW-0349">Heme</keyword>
<dbReference type="PANTHER" id="PTHR47669:SF1">
    <property type="entry name" value="PHOSPHATIDYLINOSITOL TRANSFER PROTEIN SFH5"/>
    <property type="match status" value="1"/>
</dbReference>
<evidence type="ECO:0000256" key="11">
    <source>
        <dbReference type="ARBA" id="ARBA00023055"/>
    </source>
</evidence>
<comment type="cofactor">
    <cofactor evidence="1">
        <name>heme b</name>
        <dbReference type="ChEBI" id="CHEBI:60344"/>
    </cofactor>
</comment>
<evidence type="ECO:0000313" key="17">
    <source>
        <dbReference type="Proteomes" id="UP000243876"/>
    </source>
</evidence>
<keyword evidence="8 15" id="KW-0256">Endoplasmic reticulum</keyword>
<comment type="subcellular location">
    <subcellularLocation>
        <location evidence="15">Cytoplasm</location>
    </subcellularLocation>
    <subcellularLocation>
        <location evidence="2 15">Endoplasmic reticulum membrane</location>
        <topology evidence="2 15">Peripheral membrane protein</topology>
    </subcellularLocation>
    <subcellularLocation>
        <location evidence="15">Microsome membrane</location>
        <topology evidence="15">Peripheral membrane protein</topology>
    </subcellularLocation>
</comment>
<accession>A0A0D6ERJ1</accession>
<evidence type="ECO:0000256" key="2">
    <source>
        <dbReference type="ARBA" id="ARBA00004406"/>
    </source>
</evidence>
<keyword evidence="10" id="KW-0408">Iron</keyword>
<dbReference type="GO" id="GO:0032541">
    <property type="term" value="C:cortical endoplasmic reticulum"/>
    <property type="evidence" value="ECO:0007669"/>
    <property type="project" value="TreeGrafter"/>
</dbReference>
<dbReference type="GO" id="GO:0017157">
    <property type="term" value="P:regulation of exocytosis"/>
    <property type="evidence" value="ECO:0007669"/>
    <property type="project" value="TreeGrafter"/>
</dbReference>
<name>A0A0D6ERJ1_SPOSA</name>
<organism evidence="16 17">
    <name type="scientific">Sporidiobolus salmonicolor</name>
    <name type="common">Yeast-like fungus</name>
    <name type="synonym">Sporobolomyces salmonicolor</name>
    <dbReference type="NCBI Taxonomy" id="5005"/>
    <lineage>
        <taxon>Eukaryota</taxon>
        <taxon>Fungi</taxon>
        <taxon>Dikarya</taxon>
        <taxon>Basidiomycota</taxon>
        <taxon>Pucciniomycotina</taxon>
        <taxon>Microbotryomycetes</taxon>
        <taxon>Sporidiobolales</taxon>
        <taxon>Sporidiobolaceae</taxon>
        <taxon>Sporobolomyces</taxon>
    </lineage>
</organism>
<dbReference type="InterPro" id="IPR036865">
    <property type="entry name" value="CRAL-TRIO_dom_sf"/>
</dbReference>
<keyword evidence="4 15" id="KW-0813">Transport</keyword>
<sequence length="285" mass="31394">MATPVWPPLAPEHPLRQLAQRLPAILASSGHSTLWGINLSLPHPLDSPDAHHPPARFPTLLVLQKYLRSTRNDVEAATQALEATLAWRREFGMDDRDPRATGADGPQDERFDGLGYVSRVGGRVVTWNVYGRASKPGEAKRVFGDVDTFLRWRLALMERSIALFDLSNATAPIPDYGTGEDPYQGYQVHDYEGVSFLRMDGDIRKASTEVVEVLRKFFVSVPLALSFVFTLLRPLVSADTAKKFVVVSYKTNLCAELCGPNADARGEVPKAYGGASEMGLEELAL</sequence>
<evidence type="ECO:0000313" key="16">
    <source>
        <dbReference type="EMBL" id="CEQ42160.1"/>
    </source>
</evidence>
<dbReference type="GO" id="GO:0005829">
    <property type="term" value="C:cytosol"/>
    <property type="evidence" value="ECO:0007669"/>
    <property type="project" value="TreeGrafter"/>
</dbReference>
<evidence type="ECO:0000256" key="9">
    <source>
        <dbReference type="ARBA" id="ARBA00022848"/>
    </source>
</evidence>
<reference evidence="17" key="1">
    <citation type="submission" date="2015-02" db="EMBL/GenBank/DDBJ databases">
        <authorList>
            <person name="Gon?alves P."/>
        </authorList>
    </citation>
    <scope>NUCLEOTIDE SEQUENCE [LARGE SCALE GENOMIC DNA]</scope>
</reference>
<evidence type="ECO:0000256" key="8">
    <source>
        <dbReference type="ARBA" id="ARBA00022824"/>
    </source>
</evidence>
<dbReference type="SUPFAM" id="SSF52087">
    <property type="entry name" value="CRAL/TRIO domain"/>
    <property type="match status" value="1"/>
</dbReference>
<gene>
    <name evidence="16" type="primary">SPOSA6832_03955</name>
</gene>
<evidence type="ECO:0000256" key="6">
    <source>
        <dbReference type="ARBA" id="ARBA00022617"/>
    </source>
</evidence>
<evidence type="ECO:0000256" key="3">
    <source>
        <dbReference type="ARBA" id="ARBA00006667"/>
    </source>
</evidence>
<keyword evidence="7" id="KW-0479">Metal-binding</keyword>
<dbReference type="GO" id="GO:0043001">
    <property type="term" value="P:Golgi to plasma membrane protein transport"/>
    <property type="evidence" value="ECO:0007669"/>
    <property type="project" value="TreeGrafter"/>
</dbReference>
<keyword evidence="17" id="KW-1185">Reference proteome</keyword>
<comment type="function">
    <text evidence="14">Non-classical phosphatidylinositol (PtdIns) transfer protein (PITP), which exhibits PtdIns-binding/transfer activity in the absence of detectable PtdCho-binding/transfer activity. Regulates PtdIns(4,5)P2 homeostasis at the plasma membrane. Heme-binding protein that may play a role in organic oxidant-induced stress responses.</text>
</comment>
<keyword evidence="11 15" id="KW-0445">Lipid transport</keyword>
<evidence type="ECO:0000256" key="12">
    <source>
        <dbReference type="ARBA" id="ARBA00023136"/>
    </source>
</evidence>
<dbReference type="Proteomes" id="UP000243876">
    <property type="component" value="Unassembled WGS sequence"/>
</dbReference>
<keyword evidence="12 15" id="KW-0472">Membrane</keyword>
<evidence type="ECO:0000256" key="4">
    <source>
        <dbReference type="ARBA" id="ARBA00022448"/>
    </source>
</evidence>
<protein>
    <recommendedName>
        <fullName evidence="15">Phosphatidylinositol transfer protein SFH5</fullName>
        <shortName evidence="15">PITP SFH5</shortName>
    </recommendedName>
</protein>
<dbReference type="AlphaFoldDB" id="A0A0D6ERJ1"/>
<dbReference type="GO" id="GO:0005789">
    <property type="term" value="C:endoplasmic reticulum membrane"/>
    <property type="evidence" value="ECO:0007669"/>
    <property type="project" value="UniProtKB-SubCell"/>
</dbReference>
<dbReference type="GO" id="GO:0046872">
    <property type="term" value="F:metal ion binding"/>
    <property type="evidence" value="ECO:0007669"/>
    <property type="project" value="UniProtKB-KW"/>
</dbReference>
<dbReference type="InterPro" id="IPR001251">
    <property type="entry name" value="CRAL-TRIO_dom"/>
</dbReference>
<comment type="similarity">
    <text evidence="3 15">Belongs to the SFH5 family.</text>
</comment>
<dbReference type="InterPro" id="IPR036273">
    <property type="entry name" value="CRAL/TRIO_N_dom_sf"/>
</dbReference>
<evidence type="ECO:0000256" key="14">
    <source>
        <dbReference type="ARBA" id="ARBA00024180"/>
    </source>
</evidence>
<dbReference type="Gene3D" id="3.40.525.10">
    <property type="entry name" value="CRAL-TRIO lipid binding domain"/>
    <property type="match status" value="1"/>
</dbReference>
<evidence type="ECO:0000256" key="15">
    <source>
        <dbReference type="RuleBase" id="RU367059"/>
    </source>
</evidence>
<proteinExistence type="inferred from homology"/>
<dbReference type="EMBL" id="CENE01000021">
    <property type="protein sequence ID" value="CEQ42160.1"/>
    <property type="molecule type" value="Genomic_DNA"/>
</dbReference>
<keyword evidence="9 15" id="KW-0492">Microsome</keyword>
<evidence type="ECO:0000256" key="13">
    <source>
        <dbReference type="ARBA" id="ARBA00024146"/>
    </source>
</evidence>
<evidence type="ECO:0000256" key="7">
    <source>
        <dbReference type="ARBA" id="ARBA00022723"/>
    </source>
</evidence>
<keyword evidence="5 15" id="KW-0963">Cytoplasm</keyword>
<dbReference type="CDD" id="cd00170">
    <property type="entry name" value="SEC14"/>
    <property type="match status" value="1"/>
</dbReference>
<dbReference type="GO" id="GO:0008526">
    <property type="term" value="F:phosphatidylinositol transfer activity"/>
    <property type="evidence" value="ECO:0007669"/>
    <property type="project" value="UniProtKB-UniRule"/>
</dbReference>
<evidence type="ECO:0000256" key="5">
    <source>
        <dbReference type="ARBA" id="ARBA00022490"/>
    </source>
</evidence>
<comment type="catalytic activity">
    <reaction evidence="13">
        <text>a 1,2-diacyl-sn-glycero-3-phospho-(1D-myo-inositol)(in) = a 1,2-diacyl-sn-glycero-3-phospho-(1D-myo-inositol)(out)</text>
        <dbReference type="Rhea" id="RHEA:38691"/>
        <dbReference type="ChEBI" id="CHEBI:57880"/>
    </reaction>
    <physiologicalReaction direction="left-to-right" evidence="13">
        <dbReference type="Rhea" id="RHEA:38692"/>
    </physiologicalReaction>
</comment>
<dbReference type="InterPro" id="IPR042938">
    <property type="entry name" value="Sfh5"/>
</dbReference>
<dbReference type="OrthoDB" id="75724at2759"/>
<dbReference type="SUPFAM" id="SSF46938">
    <property type="entry name" value="CRAL/TRIO N-terminal domain"/>
    <property type="match status" value="1"/>
</dbReference>